<protein>
    <recommendedName>
        <fullName evidence="2">phospholipase D</fullName>
        <ecNumber evidence="2">3.1.4.4</ecNumber>
    </recommendedName>
</protein>
<feature type="domain" description="PX" evidence="9">
    <location>
        <begin position="211"/>
        <end position="436"/>
    </location>
</feature>
<dbReference type="EMBL" id="KN551244">
    <property type="protein sequence ID" value="KHJ92617.1"/>
    <property type="molecule type" value="Genomic_DNA"/>
</dbReference>
<feature type="compositionally biased region" description="Low complexity" evidence="7">
    <location>
        <begin position="330"/>
        <end position="345"/>
    </location>
</feature>
<feature type="compositionally biased region" description="Basic residues" evidence="7">
    <location>
        <begin position="374"/>
        <end position="386"/>
    </location>
</feature>
<feature type="compositionally biased region" description="Polar residues" evidence="7">
    <location>
        <begin position="757"/>
        <end position="768"/>
    </location>
</feature>
<dbReference type="Gene3D" id="3.30.870.10">
    <property type="entry name" value="Endonuclease Chain A"/>
    <property type="match status" value="2"/>
</dbReference>
<dbReference type="SMART" id="SM00312">
    <property type="entry name" value="PX"/>
    <property type="match status" value="1"/>
</dbReference>
<evidence type="ECO:0000256" key="1">
    <source>
        <dbReference type="ARBA" id="ARBA00000798"/>
    </source>
</evidence>
<evidence type="ECO:0000256" key="6">
    <source>
        <dbReference type="ARBA" id="ARBA00023098"/>
    </source>
</evidence>
<feature type="region of interest" description="Disordered" evidence="7">
    <location>
        <begin position="782"/>
        <end position="812"/>
    </location>
</feature>
<keyword evidence="4" id="KW-0378">Hydrolase</keyword>
<dbReference type="SUPFAM" id="SSF64268">
    <property type="entry name" value="PX domain"/>
    <property type="match status" value="1"/>
</dbReference>
<keyword evidence="6" id="KW-0443">Lipid metabolism</keyword>
<dbReference type="PROSITE" id="PS50195">
    <property type="entry name" value="PX"/>
    <property type="match status" value="1"/>
</dbReference>
<dbReference type="PANTHER" id="PTHR18896">
    <property type="entry name" value="PHOSPHOLIPASE D"/>
    <property type="match status" value="1"/>
</dbReference>
<dbReference type="GO" id="GO:0009395">
    <property type="term" value="P:phospholipid catabolic process"/>
    <property type="evidence" value="ECO:0007669"/>
    <property type="project" value="TreeGrafter"/>
</dbReference>
<name>A0A0B1T9Z7_OESDE</name>
<feature type="domain" description="PLD phosphodiesterase" evidence="8">
    <location>
        <begin position="1133"/>
        <end position="1160"/>
    </location>
</feature>
<keyword evidence="3" id="KW-0677">Repeat</keyword>
<evidence type="ECO:0000313" key="10">
    <source>
        <dbReference type="EMBL" id="KHJ92617.1"/>
    </source>
</evidence>
<organism evidence="10 11">
    <name type="scientific">Oesophagostomum dentatum</name>
    <name type="common">Nodular worm</name>
    <dbReference type="NCBI Taxonomy" id="61180"/>
    <lineage>
        <taxon>Eukaryota</taxon>
        <taxon>Metazoa</taxon>
        <taxon>Ecdysozoa</taxon>
        <taxon>Nematoda</taxon>
        <taxon>Chromadorea</taxon>
        <taxon>Rhabditida</taxon>
        <taxon>Rhabditina</taxon>
        <taxon>Rhabditomorpha</taxon>
        <taxon>Strongyloidea</taxon>
        <taxon>Strongylidae</taxon>
        <taxon>Oesophagostomum</taxon>
    </lineage>
</organism>
<feature type="region of interest" description="Disordered" evidence="7">
    <location>
        <begin position="739"/>
        <end position="770"/>
    </location>
</feature>
<dbReference type="SMART" id="SM00155">
    <property type="entry name" value="PLDc"/>
    <property type="match status" value="2"/>
</dbReference>
<dbReference type="InterPro" id="IPR036871">
    <property type="entry name" value="PX_dom_sf"/>
</dbReference>
<evidence type="ECO:0000313" key="11">
    <source>
        <dbReference type="Proteomes" id="UP000053660"/>
    </source>
</evidence>
<dbReference type="PROSITE" id="PS50035">
    <property type="entry name" value="PLD"/>
    <property type="match status" value="2"/>
</dbReference>
<evidence type="ECO:0000259" key="8">
    <source>
        <dbReference type="PROSITE" id="PS50035"/>
    </source>
</evidence>
<dbReference type="EC" id="3.1.4.4" evidence="2"/>
<comment type="catalytic activity">
    <reaction evidence="1">
        <text>a 1,2-diacyl-sn-glycero-3-phosphocholine + H2O = a 1,2-diacyl-sn-glycero-3-phosphate + choline + H(+)</text>
        <dbReference type="Rhea" id="RHEA:14445"/>
        <dbReference type="ChEBI" id="CHEBI:15354"/>
        <dbReference type="ChEBI" id="CHEBI:15377"/>
        <dbReference type="ChEBI" id="CHEBI:15378"/>
        <dbReference type="ChEBI" id="CHEBI:57643"/>
        <dbReference type="ChEBI" id="CHEBI:58608"/>
        <dbReference type="EC" id="3.1.4.4"/>
    </reaction>
</comment>
<feature type="compositionally biased region" description="Low complexity" evidence="7">
    <location>
        <begin position="739"/>
        <end position="749"/>
    </location>
</feature>
<feature type="domain" description="PLD phosphodiesterase" evidence="8">
    <location>
        <begin position="581"/>
        <end position="608"/>
    </location>
</feature>
<accession>A0A0B1T9Z7</accession>
<evidence type="ECO:0000259" key="9">
    <source>
        <dbReference type="PROSITE" id="PS50195"/>
    </source>
</evidence>
<dbReference type="SUPFAM" id="SSF56024">
    <property type="entry name" value="Phospholipase D/nuclease"/>
    <property type="match status" value="3"/>
</dbReference>
<dbReference type="InterPro" id="IPR001736">
    <property type="entry name" value="PLipase_D/transphosphatidylase"/>
</dbReference>
<dbReference type="Pfam" id="PF00614">
    <property type="entry name" value="PLDc"/>
    <property type="match status" value="2"/>
</dbReference>
<evidence type="ECO:0000256" key="7">
    <source>
        <dbReference type="SAM" id="MobiDB-lite"/>
    </source>
</evidence>
<evidence type="ECO:0000256" key="5">
    <source>
        <dbReference type="ARBA" id="ARBA00022963"/>
    </source>
</evidence>
<dbReference type="GO" id="GO:0004630">
    <property type="term" value="F:phospholipase D activity"/>
    <property type="evidence" value="ECO:0007669"/>
    <property type="project" value="UniProtKB-EC"/>
</dbReference>
<dbReference type="Proteomes" id="UP000053660">
    <property type="component" value="Unassembled WGS sequence"/>
</dbReference>
<dbReference type="GO" id="GO:0035091">
    <property type="term" value="F:phosphatidylinositol binding"/>
    <property type="evidence" value="ECO:0007669"/>
    <property type="project" value="InterPro"/>
</dbReference>
<dbReference type="InterPro" id="IPR001683">
    <property type="entry name" value="PX_dom"/>
</dbReference>
<gene>
    <name evidence="10" type="ORF">OESDEN_07490</name>
</gene>
<feature type="region of interest" description="Disordered" evidence="7">
    <location>
        <begin position="837"/>
        <end position="863"/>
    </location>
</feature>
<keyword evidence="11" id="KW-1185">Reference proteome</keyword>
<dbReference type="CDD" id="cd09141">
    <property type="entry name" value="PLDc_vPLD1_2_yPLD_like_2"/>
    <property type="match status" value="1"/>
</dbReference>
<dbReference type="CDD" id="cd01254">
    <property type="entry name" value="PH_PLD"/>
    <property type="match status" value="1"/>
</dbReference>
<dbReference type="PANTHER" id="PTHR18896:SF76">
    <property type="entry name" value="PHOSPHOLIPASE"/>
    <property type="match status" value="1"/>
</dbReference>
<dbReference type="GO" id="GO:0060627">
    <property type="term" value="P:regulation of vesicle-mediated transport"/>
    <property type="evidence" value="ECO:0007669"/>
    <property type="project" value="TreeGrafter"/>
</dbReference>
<reference evidence="10 11" key="1">
    <citation type="submission" date="2014-03" db="EMBL/GenBank/DDBJ databases">
        <title>Draft genome of the hookworm Oesophagostomum dentatum.</title>
        <authorList>
            <person name="Mitreva M."/>
        </authorList>
    </citation>
    <scope>NUCLEOTIDE SEQUENCE [LARGE SCALE GENOMIC DNA]</scope>
    <source>
        <strain evidence="10 11">OD-Hann</strain>
    </source>
</reference>
<evidence type="ECO:0000256" key="4">
    <source>
        <dbReference type="ARBA" id="ARBA00022801"/>
    </source>
</evidence>
<dbReference type="Gene3D" id="3.30.1520.10">
    <property type="entry name" value="Phox-like domain"/>
    <property type="match status" value="1"/>
</dbReference>
<dbReference type="InterPro" id="IPR015679">
    <property type="entry name" value="PLipase_D_fam"/>
</dbReference>
<feature type="region of interest" description="Disordered" evidence="7">
    <location>
        <begin position="328"/>
        <end position="390"/>
    </location>
</feature>
<keyword evidence="5" id="KW-0442">Lipid degradation</keyword>
<proteinExistence type="predicted"/>
<evidence type="ECO:0000256" key="3">
    <source>
        <dbReference type="ARBA" id="ARBA00022737"/>
    </source>
</evidence>
<sequence>MNGKQINIDEHYEQPDTYNLDDEDECSTDDEIQYCDCIASALAQSLPGMPGKKECIAKKSALTNAAVTVCEGVFTSRFIYAGIIFSKAELLFVYMRSVAAGGKEADGIPTGLIIFNTQHELHLKCRRIQDTARWKAIIEQAMHGIGSIWIQPHRFSSSFPVRENSYGKWFVDAKDYMAHAADMMELAREEIFIAGWWISPEVSSLMIRFSIRRRKLDGEDTGYREFRSTQKLYTIQLEHGQFKWSVVRNYKDFTLLNNRLRAHRAAQQILAPVRRAQERVDAMLESVGIDVIPDHKEDCPYYRRPSSARRRRSKIAVLKRESDAFEAKKTAPIASSEATTTSPSSEEIKVKMEEAVQSGILQDNDETTSPTETKKRKLRTRQRHGLPRFPIMPDSMVTNLELRKNQLEHWLQMLLHIPINRNHHETAEFLEVSRFSFVNELGGKHTEGFVKKRPGGARVYLGWKQCCVRYMLPWSKRWLMVRDSFVAYMDHRTEQIRLVLLMDRDFKIYMKRPALEGNYWRLDEILKRKANQGVRIFILMYKEMEMALGLNSIYSKRTLQALHPNVKVMRHPDHYPSTGTFFWAHHEKLVIIDQLIAFVGGVDLCFGRWDFNQHPLTDLGSVQFGQQHNILQDINMATGLRALVKAPLTLSPLGLEENENVVCENGKKNEACEEIKEETEVPRDDEKKGPRQVTKIAINDEVNFSDFSDNAGSDGEVVFADVDTGGVMLKVCKSGTRSVSSDYSRRSVSPGSDRRSVSPTNTTASRIASLSGKKPTFLNVVEDAKGKRHVRRSASSATKRVPQDMMDKAGPAPSMLEKATRMGMDFHTAAEKYKEYVESGAVQKEKHRSQTPPMKRKESRLSRAVDNWRSNRAKRKWKQTPPMKRKESRLSRAVDNWRSNRAKRKWKQVLDSDEVMAGYELDFLRLKEMDTEDKDTIDGGVKLWIGKDYVNYIYKDFIEVDLPFHDFIDRGATPRMPWHDIHSVTFGAPARDVARHFIQRWNATKTEKCKVLRSLSNWSGLINLTEDSIQMAYLSLIANSKHYIYIENQFFVSMIDSNDVLNEVCKVLCNRVIRAYKEKEPFRVYIMIPLMPGFEGNVGAPGGSSLQAVLHWTYQSLSRGPNSLFERLKAVSELIYIHCKLLIVDDEHVIIGSANINDRSQVGNRDSEVCLLFTDVQKEKSIMNGRPYEAGKFAKSLRLQCMKEHLGLLPDARRPSNFNYDVSCDDPVSESFFVDVWQKTAHSNMLIYEEVFRTYPTDNVETFEEFEKWTGQMPLAEYSPQQAQEKLRDLNGTLVEFPLNFLCNANLTPGITTKEGLVPNAVFT</sequence>
<evidence type="ECO:0000256" key="2">
    <source>
        <dbReference type="ARBA" id="ARBA00012027"/>
    </source>
</evidence>
<dbReference type="OrthoDB" id="14911at2759"/>